<organism evidence="2 3">
    <name type="scientific">Glossina brevipalpis</name>
    <dbReference type="NCBI Taxonomy" id="37001"/>
    <lineage>
        <taxon>Eukaryota</taxon>
        <taxon>Metazoa</taxon>
        <taxon>Ecdysozoa</taxon>
        <taxon>Arthropoda</taxon>
        <taxon>Hexapoda</taxon>
        <taxon>Insecta</taxon>
        <taxon>Pterygota</taxon>
        <taxon>Neoptera</taxon>
        <taxon>Endopterygota</taxon>
        <taxon>Diptera</taxon>
        <taxon>Brachycera</taxon>
        <taxon>Muscomorpha</taxon>
        <taxon>Hippoboscoidea</taxon>
        <taxon>Glossinidae</taxon>
        <taxon>Glossina</taxon>
    </lineage>
</organism>
<dbReference type="InterPro" id="IPR014729">
    <property type="entry name" value="Rossmann-like_a/b/a_fold"/>
</dbReference>
<dbReference type="GO" id="GO:0005737">
    <property type="term" value="C:cytoplasm"/>
    <property type="evidence" value="ECO:0007669"/>
    <property type="project" value="TreeGrafter"/>
</dbReference>
<dbReference type="GO" id="GO:0006436">
    <property type="term" value="P:tryptophanyl-tRNA aminoacylation"/>
    <property type="evidence" value="ECO:0007669"/>
    <property type="project" value="TreeGrafter"/>
</dbReference>
<dbReference type="AlphaFoldDB" id="A0A1A9X2S0"/>
<evidence type="ECO:0000313" key="3">
    <source>
        <dbReference type="Proteomes" id="UP000091820"/>
    </source>
</evidence>
<dbReference type="STRING" id="37001.A0A1A9X2S0"/>
<dbReference type="PANTHER" id="PTHR10055">
    <property type="entry name" value="TRYPTOPHANYL-TRNA SYNTHETASE"/>
    <property type="match status" value="1"/>
</dbReference>
<dbReference type="GO" id="GO:0004830">
    <property type="term" value="F:tryptophan-tRNA ligase activity"/>
    <property type="evidence" value="ECO:0007669"/>
    <property type="project" value="TreeGrafter"/>
</dbReference>
<reference evidence="3" key="1">
    <citation type="submission" date="2014-03" db="EMBL/GenBank/DDBJ databases">
        <authorList>
            <person name="Aksoy S."/>
            <person name="Warren W."/>
            <person name="Wilson R.K."/>
        </authorList>
    </citation>
    <scope>NUCLEOTIDE SEQUENCE [LARGE SCALE GENOMIC DNA]</scope>
    <source>
        <strain evidence="3">IAEA</strain>
    </source>
</reference>
<evidence type="ECO:0000256" key="1">
    <source>
        <dbReference type="ARBA" id="ARBA00030268"/>
    </source>
</evidence>
<name>A0A1A9X2S0_9MUSC</name>
<dbReference type="EnsemblMetazoa" id="GBRI042192-RA">
    <property type="protein sequence ID" value="GBRI042192-PA"/>
    <property type="gene ID" value="GBRI042192"/>
</dbReference>
<proteinExistence type="predicted"/>
<protein>
    <recommendedName>
        <fullName evidence="1">Tryptophanyl-tRNA synthetase</fullName>
    </recommendedName>
</protein>
<reference evidence="2" key="2">
    <citation type="submission" date="2020-05" db="UniProtKB">
        <authorList>
            <consortium name="EnsemblMetazoa"/>
        </authorList>
    </citation>
    <scope>IDENTIFICATION</scope>
    <source>
        <strain evidence="2">IAEA</strain>
    </source>
</reference>
<dbReference type="Proteomes" id="UP000091820">
    <property type="component" value="Unassembled WGS sequence"/>
</dbReference>
<dbReference type="VEuPathDB" id="VectorBase:GBRI042192"/>
<dbReference type="PANTHER" id="PTHR10055:SF1">
    <property type="entry name" value="TRYPTOPHAN--TRNA LIGASE, CYTOPLASMIC"/>
    <property type="match status" value="1"/>
</dbReference>
<sequence>MKGRKSGKTKKYIYIVDFEAFAKLAHNVIIIHIKNIIRIQKCVTFNQVKGIFGFGDSDVIDKIGFPAAQAVPAISSTFPFIFGNKKVHCLVPCAIDQDPYFRMTRDVSPRMAYPKCALIHSSFFPALQGAKSKMSAITLTLYIRLLAHMYGGEALIMMDKLAEARPHFEPTFVSTLNSFDFETKDWYLKSLDAAQNVVRYNLAVALNLKGDFEVAKSLLNTCIHPIVASKVFALKVYIDKTQAAAAASLVTSRI</sequence>
<dbReference type="SUPFAM" id="SSF52374">
    <property type="entry name" value="Nucleotidylyl transferase"/>
    <property type="match status" value="1"/>
</dbReference>
<evidence type="ECO:0000313" key="2">
    <source>
        <dbReference type="EnsemblMetazoa" id="GBRI042192-PA"/>
    </source>
</evidence>
<dbReference type="Gene3D" id="3.40.50.620">
    <property type="entry name" value="HUPs"/>
    <property type="match status" value="1"/>
</dbReference>
<dbReference type="FunFam" id="3.40.50.620:FF:000654">
    <property type="entry name" value="Protein CBR-WARS-1"/>
    <property type="match status" value="1"/>
</dbReference>
<accession>A0A1A9X2S0</accession>
<keyword evidence="3" id="KW-1185">Reference proteome</keyword>